<protein>
    <submittedName>
        <fullName evidence="6">RHS repeat protein</fullName>
    </submittedName>
</protein>
<dbReference type="PANTHER" id="PTHR32305">
    <property type="match status" value="1"/>
</dbReference>
<dbReference type="Proteomes" id="UP000326029">
    <property type="component" value="Chromosome"/>
</dbReference>
<dbReference type="InterPro" id="IPR006530">
    <property type="entry name" value="YD"/>
</dbReference>
<feature type="region of interest" description="Disordered" evidence="2">
    <location>
        <begin position="723"/>
        <end position="748"/>
    </location>
</feature>
<dbReference type="Gene3D" id="2.180.10.10">
    <property type="entry name" value="RHS repeat-associated core"/>
    <property type="match status" value="2"/>
</dbReference>
<feature type="region of interest" description="Disordered" evidence="2">
    <location>
        <begin position="854"/>
        <end position="880"/>
    </location>
</feature>
<feature type="compositionally biased region" description="Low complexity" evidence="2">
    <location>
        <begin position="38"/>
        <end position="49"/>
    </location>
</feature>
<keyword evidence="1" id="KW-0677">Repeat</keyword>
<evidence type="ECO:0000256" key="1">
    <source>
        <dbReference type="ARBA" id="ARBA00022737"/>
    </source>
</evidence>
<dbReference type="Pfam" id="PF05593">
    <property type="entry name" value="RHS_repeat"/>
    <property type="match status" value="3"/>
</dbReference>
<dbReference type="InterPro" id="IPR056823">
    <property type="entry name" value="TEN-like_YD-shell"/>
</dbReference>
<proteinExistence type="predicted"/>
<name>A0ABX6BQP0_9ACTN</name>
<feature type="chain" id="PRO_5045383392" evidence="3">
    <location>
        <begin position="40"/>
        <end position="1138"/>
    </location>
</feature>
<dbReference type="InterPro" id="IPR045351">
    <property type="entry name" value="DUF6531"/>
</dbReference>
<feature type="compositionally biased region" description="Basic and acidic residues" evidence="2">
    <location>
        <begin position="734"/>
        <end position="745"/>
    </location>
</feature>
<dbReference type="InterPro" id="IPR031325">
    <property type="entry name" value="RHS_repeat"/>
</dbReference>
<feature type="signal peptide" evidence="3">
    <location>
        <begin position="1"/>
        <end position="39"/>
    </location>
</feature>
<evidence type="ECO:0000256" key="2">
    <source>
        <dbReference type="SAM" id="MobiDB-lite"/>
    </source>
</evidence>
<keyword evidence="3" id="KW-0732">Signal</keyword>
<feature type="compositionally biased region" description="Polar residues" evidence="2">
    <location>
        <begin position="868"/>
        <end position="880"/>
    </location>
</feature>
<dbReference type="InterPro" id="IPR022385">
    <property type="entry name" value="Rhs_assc_core"/>
</dbReference>
<evidence type="ECO:0000259" key="4">
    <source>
        <dbReference type="Pfam" id="PF20148"/>
    </source>
</evidence>
<organism evidence="6 7">
    <name type="scientific">Streptomyces cinereoruber</name>
    <dbReference type="NCBI Taxonomy" id="67260"/>
    <lineage>
        <taxon>Bacteria</taxon>
        <taxon>Bacillati</taxon>
        <taxon>Actinomycetota</taxon>
        <taxon>Actinomycetes</taxon>
        <taxon>Kitasatosporales</taxon>
        <taxon>Streptomycetaceae</taxon>
        <taxon>Streptomyces</taxon>
    </lineage>
</organism>
<dbReference type="Pfam" id="PF20148">
    <property type="entry name" value="DUF6531"/>
    <property type="match status" value="1"/>
</dbReference>
<evidence type="ECO:0000256" key="3">
    <source>
        <dbReference type="SAM" id="SignalP"/>
    </source>
</evidence>
<dbReference type="Pfam" id="PF25023">
    <property type="entry name" value="TEN_YD-shell"/>
    <property type="match status" value="2"/>
</dbReference>
<feature type="compositionally biased region" description="Basic and acidic residues" evidence="2">
    <location>
        <begin position="80"/>
        <end position="96"/>
    </location>
</feature>
<dbReference type="NCBIfam" id="TIGR01643">
    <property type="entry name" value="YD_repeat_2x"/>
    <property type="match status" value="6"/>
</dbReference>
<dbReference type="InterPro" id="IPR050708">
    <property type="entry name" value="T6SS_VgrG/RHS"/>
</dbReference>
<dbReference type="NCBIfam" id="TIGR03696">
    <property type="entry name" value="Rhs_assc_core"/>
    <property type="match status" value="1"/>
</dbReference>
<feature type="domain" description="DUF6531" evidence="4">
    <location>
        <begin position="147"/>
        <end position="217"/>
    </location>
</feature>
<reference evidence="6 7" key="1">
    <citation type="submission" date="2017-09" db="EMBL/GenBank/DDBJ databases">
        <authorList>
            <person name="Lee N."/>
            <person name="Cho B.-K."/>
        </authorList>
    </citation>
    <scope>NUCLEOTIDE SEQUENCE [LARGE SCALE GENOMIC DNA]</scope>
    <source>
        <strain evidence="6 7">ATCC 19740</strain>
    </source>
</reference>
<feature type="domain" description="Teneurin-like YD-shell" evidence="5">
    <location>
        <begin position="554"/>
        <end position="674"/>
    </location>
</feature>
<feature type="domain" description="Teneurin-like YD-shell" evidence="5">
    <location>
        <begin position="943"/>
        <end position="1032"/>
    </location>
</feature>
<evidence type="ECO:0000313" key="7">
    <source>
        <dbReference type="Proteomes" id="UP000326029"/>
    </source>
</evidence>
<evidence type="ECO:0000259" key="5">
    <source>
        <dbReference type="Pfam" id="PF25023"/>
    </source>
</evidence>
<dbReference type="EMBL" id="CP023693">
    <property type="protein sequence ID" value="QEV36480.1"/>
    <property type="molecule type" value="Genomic_DNA"/>
</dbReference>
<feature type="region of interest" description="Disordered" evidence="2">
    <location>
        <begin position="435"/>
        <end position="454"/>
    </location>
</feature>
<evidence type="ECO:0000313" key="6">
    <source>
        <dbReference type="EMBL" id="QEV36480.1"/>
    </source>
</evidence>
<gene>
    <name evidence="6" type="ORF">CP977_33485</name>
</gene>
<feature type="region of interest" description="Disordered" evidence="2">
    <location>
        <begin position="38"/>
        <end position="118"/>
    </location>
</feature>
<keyword evidence="7" id="KW-1185">Reference proteome</keyword>
<sequence>MTSRASGTPSRRARTTAGLSLTAAIAVLTLGASSLPALAASPAADPGPGSVWGKKAAPLEIPPVKVGSTKPVPGKPEAAPSKEKAAWQAAQKERARTGSVPSSGGRVTANGTSGETGTLVWVPKGQGSVPWHQISDFRITDSLVARINLSNGNLMLAATDFEVAGVGQKLRLARTYNSLDAPYGKVSDRWWQEYERYLHVFTNSVVVYDATGDALSFTTNADGTFTTPKGYSKDLKKNADGTYTLTDRKSGAKDTYDANGTLTKVTDRNKGAITVDQHDETGEHKGFKLTETRSGRWVDLVKTYPNQWQAKDHTGRTAVFDLDADGNLSRTTDTEGKTTSYAFDSSGRVSKVTTPEGRATVFTYDARNRVTSMLRATQTGASGHTGPTYTYAYTGTYPSDAGTTTVTDPEQHATKYEHDADGKVTKVTDALGRSRSKTFDGNNNVQTTTDAMGVGGTGGNVTTYGWDTRNNLTSAKLPTGATAAVAGYQTLSGADLPGSMTTADGEKTDYTYDAAGNTKSVAVTGTGGGTQSFDYNPATPTCGGFEGQRCKATTKMSSTKSVSTSFTYDAKGNLIKVAPPAPLGVTTYTYDDLGRPASAKDGRGVTTLYTYDHRDRIVKVDTSGYAMVTYSYDGDGNLTLRSDGTGVTTYAFDPLSRETVRTLQNGSQTRLTYTPAGNVDTYEDPAGLTDYTWNEVNKLTELKDPTGKVTTYTYNNNDVRTKTTYPGGTAQEVTLDKSSRPERIRATSPKGTLVDLAYTYGYDHDASATTPLKDGAKIRTRTDTVAGMRTTYTYDGAGRFSYAKEEKGTTLNSSWQYCYDLAGNLTSQGVDPGCPRGTTYTVNDAQQITAKNGSTTNWSYDKVGNETAGASTPEGTRTAATWSDHSQMTSVTVGGKTYAGQYGSTDQSERIKLGDTYFHNGPLGLSAKSLGGVDMGFNREPGGTLNSMTTGGKSYYYLTDALGSVVALADETGTKVDSYSYSPRGVQRAGTSEQVPQPYQFAGGYHDATGLYHFAARYYDPNIGRFTSTDPSGQEKNPYLYAEGDPVNRIDPHGTLSLNGVMDTVGKAGDAIAVGEFAGQLVTGDYEAAAGTALSFAADKAFTAGCTYLTGGAGAIPCAVGGMAVGEATESAYEDATS</sequence>
<accession>A0ABX6BQP0</accession>
<dbReference type="PANTHER" id="PTHR32305:SF15">
    <property type="entry name" value="PROTEIN RHSA-RELATED"/>
    <property type="match status" value="1"/>
</dbReference>